<dbReference type="PANTHER" id="PTHR43856">
    <property type="entry name" value="CARDIOLIPIN HYDROLASE"/>
    <property type="match status" value="1"/>
</dbReference>
<accession>A0A1E7Z0C2</accession>
<dbReference type="GO" id="GO:0016042">
    <property type="term" value="P:lipid catabolic process"/>
    <property type="evidence" value="ECO:0007669"/>
    <property type="project" value="UniProtKB-KW"/>
</dbReference>
<gene>
    <name evidence="8" type="ORF">BBW68_10420</name>
</gene>
<dbReference type="CDD" id="cd09170">
    <property type="entry name" value="PLDc_Nuc"/>
    <property type="match status" value="1"/>
</dbReference>
<dbReference type="GO" id="GO:0006793">
    <property type="term" value="P:phosphorus metabolic process"/>
    <property type="evidence" value="ECO:0007669"/>
    <property type="project" value="UniProtKB-ARBA"/>
</dbReference>
<comment type="similarity">
    <text evidence="2">Belongs to the phospholipase D family.</text>
</comment>
<dbReference type="InterPro" id="IPR001736">
    <property type="entry name" value="PLipase_D/transphosphatidylase"/>
</dbReference>
<evidence type="ECO:0000256" key="2">
    <source>
        <dbReference type="ARBA" id="ARBA00008664"/>
    </source>
</evidence>
<dbReference type="GO" id="GO:0004630">
    <property type="term" value="F:phospholipase D activity"/>
    <property type="evidence" value="ECO:0007669"/>
    <property type="project" value="UniProtKB-EC"/>
</dbReference>
<evidence type="ECO:0000256" key="3">
    <source>
        <dbReference type="ARBA" id="ARBA00012027"/>
    </source>
</evidence>
<comment type="caution">
    <text evidence="8">The sequence shown here is derived from an EMBL/GenBank/DDBJ whole genome shotgun (WGS) entry which is preliminary data.</text>
</comment>
<dbReference type="Proteomes" id="UP000243534">
    <property type="component" value="Unassembled WGS sequence"/>
</dbReference>
<dbReference type="EMBL" id="MAYS01000278">
    <property type="protein sequence ID" value="OFC62236.1"/>
    <property type="molecule type" value="Genomic_DNA"/>
</dbReference>
<evidence type="ECO:0000313" key="8">
    <source>
        <dbReference type="EMBL" id="OFC62236.1"/>
    </source>
</evidence>
<dbReference type="OrthoDB" id="5294698at2"/>
<protein>
    <recommendedName>
        <fullName evidence="3">phospholipase D</fullName>
        <ecNumber evidence="3">3.1.4.4</ecNumber>
    </recommendedName>
</protein>
<evidence type="ECO:0000256" key="1">
    <source>
        <dbReference type="ARBA" id="ARBA00000798"/>
    </source>
</evidence>
<evidence type="ECO:0000313" key="9">
    <source>
        <dbReference type="Proteomes" id="UP000243534"/>
    </source>
</evidence>
<keyword evidence="4" id="KW-0378">Hydrolase</keyword>
<keyword evidence="6" id="KW-0443">Lipid metabolism</keyword>
<feature type="domain" description="PLD phosphodiesterase" evidence="7">
    <location>
        <begin position="109"/>
        <end position="136"/>
    </location>
</feature>
<dbReference type="GO" id="GO:0016891">
    <property type="term" value="F:RNA endonuclease activity producing 5'-phosphomonoesters, hydrolytic mechanism"/>
    <property type="evidence" value="ECO:0007669"/>
    <property type="project" value="TreeGrafter"/>
</dbReference>
<evidence type="ECO:0000259" key="7">
    <source>
        <dbReference type="PROSITE" id="PS50035"/>
    </source>
</evidence>
<evidence type="ECO:0000256" key="5">
    <source>
        <dbReference type="ARBA" id="ARBA00022963"/>
    </source>
</evidence>
<name>A0A1E7Z0C2_9GAMM</name>
<dbReference type="Pfam" id="PF13091">
    <property type="entry name" value="PLDc_2"/>
    <property type="match status" value="1"/>
</dbReference>
<organism evidence="8 9">
    <name type="scientific">Candidatus Erwinia dacicola</name>
    <dbReference type="NCBI Taxonomy" id="252393"/>
    <lineage>
        <taxon>Bacteria</taxon>
        <taxon>Pseudomonadati</taxon>
        <taxon>Pseudomonadota</taxon>
        <taxon>Gammaproteobacteria</taxon>
        <taxon>Enterobacterales</taxon>
        <taxon>Erwiniaceae</taxon>
        <taxon>Erwinia</taxon>
    </lineage>
</organism>
<dbReference type="AlphaFoldDB" id="A0A1E7Z0C2"/>
<keyword evidence="5" id="KW-0442">Lipid degradation</keyword>
<dbReference type="InterPro" id="IPR051406">
    <property type="entry name" value="PLD_domain"/>
</dbReference>
<dbReference type="RefSeq" id="WP_070134890.1">
    <property type="nucleotide sequence ID" value="NZ_MAYS01000278.1"/>
</dbReference>
<dbReference type="PANTHER" id="PTHR43856:SF1">
    <property type="entry name" value="MITOCHONDRIAL CARDIOLIPIN HYDROLASE"/>
    <property type="match status" value="1"/>
</dbReference>
<comment type="catalytic activity">
    <reaction evidence="1">
        <text>a 1,2-diacyl-sn-glycero-3-phosphocholine + H2O = a 1,2-diacyl-sn-glycero-3-phosphate + choline + H(+)</text>
        <dbReference type="Rhea" id="RHEA:14445"/>
        <dbReference type="ChEBI" id="CHEBI:15354"/>
        <dbReference type="ChEBI" id="CHEBI:15377"/>
        <dbReference type="ChEBI" id="CHEBI:15378"/>
        <dbReference type="ChEBI" id="CHEBI:57643"/>
        <dbReference type="ChEBI" id="CHEBI:58608"/>
        <dbReference type="EC" id="3.1.4.4"/>
    </reaction>
</comment>
<evidence type="ECO:0000256" key="4">
    <source>
        <dbReference type="ARBA" id="ARBA00022801"/>
    </source>
</evidence>
<reference evidence="8 9" key="1">
    <citation type="submission" date="2016-07" db="EMBL/GenBank/DDBJ databases">
        <authorList>
            <person name="Yuval B."/>
        </authorList>
    </citation>
    <scope>NUCLEOTIDE SEQUENCE [LARGE SCALE GENOMIC DNA]</scope>
    <source>
        <strain evidence="8 9">IL</strain>
    </source>
</reference>
<sequence length="175" mass="19113">MKKISGLLVSIALCFPLVGIAGGNIQIGFSPEGSALKLVLRTTGNAKECIRLMAYSFTSPDVVKSLLDAHRRGVDVRVVVDQNGNKSKASKAALNLLVNAGIPTRTIAAYKIHHDKVIIVDGKTTETGSFNYSRAADRSNSENVIVIRDNPDVAKIYLAHWQSRWEQGKDWTSTY</sequence>
<dbReference type="EC" id="3.1.4.4" evidence="3"/>
<dbReference type="InterPro" id="IPR025202">
    <property type="entry name" value="PLD-like_dom"/>
</dbReference>
<proteinExistence type="inferred from homology"/>
<dbReference type="PROSITE" id="PS50035">
    <property type="entry name" value="PLD"/>
    <property type="match status" value="1"/>
</dbReference>
<dbReference type="Gene3D" id="3.30.870.10">
    <property type="entry name" value="Endonuclease Chain A"/>
    <property type="match status" value="1"/>
</dbReference>
<dbReference type="SUPFAM" id="SSF56024">
    <property type="entry name" value="Phospholipase D/nuclease"/>
    <property type="match status" value="1"/>
</dbReference>
<dbReference type="SMART" id="SM00155">
    <property type="entry name" value="PLDc"/>
    <property type="match status" value="1"/>
</dbReference>
<evidence type="ECO:0000256" key="6">
    <source>
        <dbReference type="ARBA" id="ARBA00023098"/>
    </source>
</evidence>